<evidence type="ECO:0000313" key="2">
    <source>
        <dbReference type="Proteomes" id="UP001303373"/>
    </source>
</evidence>
<dbReference type="PANTHER" id="PTHR42037">
    <property type="match status" value="1"/>
</dbReference>
<proteinExistence type="predicted"/>
<keyword evidence="2" id="KW-1185">Reference proteome</keyword>
<reference evidence="1 2" key="1">
    <citation type="submission" date="2023-11" db="EMBL/GenBank/DDBJ databases">
        <title>An acidophilic fungus is an integral part of prey digestion in a carnivorous sundew plant.</title>
        <authorList>
            <person name="Tsai I.J."/>
        </authorList>
    </citation>
    <scope>NUCLEOTIDE SEQUENCE [LARGE SCALE GENOMIC DNA]</scope>
    <source>
        <strain evidence="1">169a</strain>
    </source>
</reference>
<accession>A0AAQ3MD07</accession>
<name>A0AAQ3MD07_9PEZI</name>
<dbReference type="Pfam" id="PF14441">
    <property type="entry name" value="OTT_1508_deam"/>
    <property type="match status" value="1"/>
</dbReference>
<evidence type="ECO:0000313" key="1">
    <source>
        <dbReference type="EMBL" id="WPH03152.1"/>
    </source>
</evidence>
<sequence>MSNMSLSKEPRLDPTERLRHRLYEPLYLKWILKASTKPTELKKRWRKVLDALAWFGDFGHGGRTVVAVALEDNPENLVLWVCGPDKKSANHIAQVAQKMLDTQNSNDVETSLANARLVISSSIHLSTDKIKTYKKSLEVFLNKILDTCSRVDRDSEPNVDGRELFERLEEIRNHLTASTSNYDLCEFAATFTGLSYITDCIRGSGEDYAALSRVRHYITRLGAWHRNANILLDFARSKCFPPELKSEYLPLPGTTHLPQVDSKTNLRSVAGRMFPSHQQDRAEEFHDQLSSLRLFDINDSFVQHYADESVSLAVHAEVYLLEHFYFQDLTYFAMDKYIGCSKASCYCCHLYQRFHPSHPALRPCHENTYPKWCPPLMADGSVLDASKGKHNLDIMNAMIAYIRGDVIADVDRRMPCKAKVPDSSTAFSNK</sequence>
<gene>
    <name evidence="1" type="ORF">R9X50_00602800</name>
</gene>
<dbReference type="AlphaFoldDB" id="A0AAQ3MD07"/>
<protein>
    <submittedName>
        <fullName evidence="1">Uncharacterized protein</fullName>
    </submittedName>
</protein>
<dbReference type="EMBL" id="CP138589">
    <property type="protein sequence ID" value="WPH03152.1"/>
    <property type="molecule type" value="Genomic_DNA"/>
</dbReference>
<dbReference type="PANTHER" id="PTHR42037:SF1">
    <property type="match status" value="1"/>
</dbReference>
<organism evidence="1 2">
    <name type="scientific">Acrodontium crateriforme</name>
    <dbReference type="NCBI Taxonomy" id="150365"/>
    <lineage>
        <taxon>Eukaryota</taxon>
        <taxon>Fungi</taxon>
        <taxon>Dikarya</taxon>
        <taxon>Ascomycota</taxon>
        <taxon>Pezizomycotina</taxon>
        <taxon>Dothideomycetes</taxon>
        <taxon>Dothideomycetidae</taxon>
        <taxon>Mycosphaerellales</taxon>
        <taxon>Teratosphaeriaceae</taxon>
        <taxon>Acrodontium</taxon>
    </lineage>
</organism>
<dbReference type="InterPro" id="IPR027796">
    <property type="entry name" value="OTT_1508_deam-like"/>
</dbReference>
<dbReference type="Proteomes" id="UP001303373">
    <property type="component" value="Chromosome 10"/>
</dbReference>